<reference evidence="2 3" key="1">
    <citation type="submission" date="2021-06" db="EMBL/GenBank/DDBJ databases">
        <authorList>
            <person name="Sun Q."/>
            <person name="Li D."/>
        </authorList>
    </citation>
    <scope>NUCLEOTIDE SEQUENCE [LARGE SCALE GENOMIC DNA]</scope>
    <source>
        <strain evidence="2 3">MSJ-6</strain>
    </source>
</reference>
<comment type="caution">
    <text evidence="2">The sequence shown here is derived from an EMBL/GenBank/DDBJ whole genome shotgun (WGS) entry which is preliminary data.</text>
</comment>
<organism evidence="2 3">
    <name type="scientific">Paenibacillus brevis</name>
    <dbReference type="NCBI Taxonomy" id="2841508"/>
    <lineage>
        <taxon>Bacteria</taxon>
        <taxon>Bacillati</taxon>
        <taxon>Bacillota</taxon>
        <taxon>Bacilli</taxon>
        <taxon>Bacillales</taxon>
        <taxon>Paenibacillaceae</taxon>
        <taxon>Paenibacillus</taxon>
    </lineage>
</organism>
<keyword evidence="3" id="KW-1185">Reference proteome</keyword>
<protein>
    <submittedName>
        <fullName evidence="2">Uncharacterized protein</fullName>
    </submittedName>
</protein>
<feature type="signal peptide" evidence="1">
    <location>
        <begin position="1"/>
        <end position="21"/>
    </location>
</feature>
<dbReference type="Proteomes" id="UP000743001">
    <property type="component" value="Unassembled WGS sequence"/>
</dbReference>
<evidence type="ECO:0000313" key="3">
    <source>
        <dbReference type="Proteomes" id="UP000743001"/>
    </source>
</evidence>
<proteinExistence type="predicted"/>
<dbReference type="RefSeq" id="WP_216476581.1">
    <property type="nucleotide sequence ID" value="NZ_JAHLQJ010000001.1"/>
</dbReference>
<dbReference type="PROSITE" id="PS51257">
    <property type="entry name" value="PROKAR_LIPOPROTEIN"/>
    <property type="match status" value="1"/>
</dbReference>
<evidence type="ECO:0000313" key="2">
    <source>
        <dbReference type="EMBL" id="MBU5670235.1"/>
    </source>
</evidence>
<accession>A0ABS6FJ81</accession>
<name>A0ABS6FJ81_9BACL</name>
<dbReference type="EMBL" id="JAHLQJ010000001">
    <property type="protein sequence ID" value="MBU5670235.1"/>
    <property type="molecule type" value="Genomic_DNA"/>
</dbReference>
<evidence type="ECO:0000256" key="1">
    <source>
        <dbReference type="SAM" id="SignalP"/>
    </source>
</evidence>
<feature type="chain" id="PRO_5045521695" evidence="1">
    <location>
        <begin position="22"/>
        <end position="159"/>
    </location>
</feature>
<gene>
    <name evidence="2" type="ORF">KQJ23_00185</name>
</gene>
<keyword evidence="1" id="KW-0732">Signal</keyword>
<sequence length="159" mass="17904">MKLRKFHVALAIIFLSLLLLSCTDSKKEIDISNSAYLYGNEVKETSEIKMKGEYDTKKHSFIGSLSIGNGITFDNITFSSGSGLISYNKATRAYLGQIFFDHNSLELTIEITDKDLYQKLTHSINDGEKKITITSPATNIEDAKRINSELKNKELPFEK</sequence>